<evidence type="ECO:0000313" key="4">
    <source>
        <dbReference type="Ensembl" id="ENSAPEP00000012202.1"/>
    </source>
</evidence>
<reference evidence="4" key="3">
    <citation type="submission" date="2025-09" db="UniProtKB">
        <authorList>
            <consortium name="Ensembl"/>
        </authorList>
    </citation>
    <scope>IDENTIFICATION</scope>
</reference>
<keyword evidence="5" id="KW-1185">Reference proteome</keyword>
<feature type="domain" description="SAYSvFN" evidence="3">
    <location>
        <begin position="136"/>
        <end position="206"/>
    </location>
</feature>
<dbReference type="OMA" id="ERQLTMG"/>
<keyword evidence="2" id="KW-0472">Membrane</keyword>
<reference evidence="4" key="2">
    <citation type="submission" date="2025-08" db="UniProtKB">
        <authorList>
            <consortium name="Ensembl"/>
        </authorList>
    </citation>
    <scope>IDENTIFICATION</scope>
</reference>
<dbReference type="GeneTree" id="ENSGT00390000004313"/>
<dbReference type="STRING" id="161767.ENSAPEP00000012202"/>
<evidence type="ECO:0000256" key="1">
    <source>
        <dbReference type="SAM" id="MobiDB-lite"/>
    </source>
</evidence>
<dbReference type="Ensembl" id="ENSAPET00000012530.1">
    <property type="protein sequence ID" value="ENSAPEP00000012202.1"/>
    <property type="gene ID" value="ENSAPEG00000008712.1"/>
</dbReference>
<evidence type="ECO:0000259" key="3">
    <source>
        <dbReference type="Pfam" id="PF10260"/>
    </source>
</evidence>
<dbReference type="InterPro" id="IPR019387">
    <property type="entry name" value="SAYSvFN_dom"/>
</dbReference>
<feature type="transmembrane region" description="Helical" evidence="2">
    <location>
        <begin position="137"/>
        <end position="166"/>
    </location>
</feature>
<evidence type="ECO:0000256" key="2">
    <source>
        <dbReference type="SAM" id="Phobius"/>
    </source>
</evidence>
<dbReference type="PANTHER" id="PTHR13527">
    <property type="entry name" value="SAYSVFN DOMAIN-CONTAINING PROTEIN 1"/>
    <property type="match status" value="1"/>
</dbReference>
<organism evidence="4 5">
    <name type="scientific">Amphiprion percula</name>
    <name type="common">Orange clownfish</name>
    <name type="synonym">Lutjanus percula</name>
    <dbReference type="NCBI Taxonomy" id="161767"/>
    <lineage>
        <taxon>Eukaryota</taxon>
        <taxon>Metazoa</taxon>
        <taxon>Chordata</taxon>
        <taxon>Craniata</taxon>
        <taxon>Vertebrata</taxon>
        <taxon>Euteleostomi</taxon>
        <taxon>Actinopterygii</taxon>
        <taxon>Neopterygii</taxon>
        <taxon>Teleostei</taxon>
        <taxon>Neoteleostei</taxon>
        <taxon>Acanthomorphata</taxon>
        <taxon>Ovalentaria</taxon>
        <taxon>Pomacentridae</taxon>
        <taxon>Amphiprion</taxon>
    </lineage>
</organism>
<evidence type="ECO:0000313" key="5">
    <source>
        <dbReference type="Proteomes" id="UP000265080"/>
    </source>
</evidence>
<dbReference type="Proteomes" id="UP000265080">
    <property type="component" value="Chromosome 11"/>
</dbReference>
<dbReference type="AlphaFoldDB" id="A0A3P8SJ73"/>
<dbReference type="Pfam" id="PF10260">
    <property type="entry name" value="SAYSvFN"/>
    <property type="match status" value="1"/>
</dbReference>
<protein>
    <submittedName>
        <fullName evidence="4">SAYSVFN motif domain containing 1</fullName>
    </submittedName>
</protein>
<reference evidence="4 5" key="1">
    <citation type="submission" date="2018-03" db="EMBL/GenBank/DDBJ databases">
        <title>Finding Nemo's genes: A chromosome-scale reference assembly of the genome of the orange clownfish Amphiprion percula.</title>
        <authorList>
            <person name="Lehmann R."/>
        </authorList>
    </citation>
    <scope>NUCLEOTIDE SEQUENCE</scope>
</reference>
<keyword evidence="2" id="KW-1133">Transmembrane helix</keyword>
<proteinExistence type="predicted"/>
<name>A0A3P8SJ73_AMPPE</name>
<keyword evidence="2" id="KW-0812">Transmembrane</keyword>
<accession>A0A3P8SJ73</accession>
<feature type="compositionally biased region" description="Polar residues" evidence="1">
    <location>
        <begin position="97"/>
        <end position="106"/>
    </location>
</feature>
<dbReference type="InterPro" id="IPR039159">
    <property type="entry name" value="SAYSD1"/>
</dbReference>
<dbReference type="PANTHER" id="PTHR13527:SF0">
    <property type="entry name" value="SAYSVFN DOMAIN-CONTAINING PROTEIN 1"/>
    <property type="match status" value="1"/>
</dbReference>
<feature type="region of interest" description="Disordered" evidence="1">
    <location>
        <begin position="52"/>
        <end position="106"/>
    </location>
</feature>
<sequence>MPQNAPFCDSWEAIYDTVFFLGIDADVRTFLPHRASTVSGEGASMEQKLAEFRARRQAEKSQSSAPQSREQEAEPTGAQCEPTATAHSLQPEDTENTRPATQSSQGRDCRDWLLDSALGRWLASRQLVLSNLTLLKVLLWLVLLGLFVELEFGLPFFVISLFYWLYEGLRNPAPRKPGELSAYSVFNPDCQPLLGALTAEQLEGEMGYRPLANR</sequence>